<comment type="function">
    <text evidence="10">Catalyzes the first step in hexosamine metabolism, converting fructose-6P into glucosamine-6P using glutamine as a nitrogen source.</text>
</comment>
<keyword evidence="7 10" id="KW-0808">Transferase</keyword>
<dbReference type="InterPro" id="IPR047084">
    <property type="entry name" value="GFAT_N"/>
</dbReference>
<organism evidence="13 14">
    <name type="scientific">Asticcacaulis biprosthecium C19</name>
    <dbReference type="NCBI Taxonomy" id="715226"/>
    <lineage>
        <taxon>Bacteria</taxon>
        <taxon>Pseudomonadati</taxon>
        <taxon>Pseudomonadota</taxon>
        <taxon>Alphaproteobacteria</taxon>
        <taxon>Caulobacterales</taxon>
        <taxon>Caulobacteraceae</taxon>
        <taxon>Asticcacaulis</taxon>
    </lineage>
</organism>
<evidence type="ECO:0000256" key="9">
    <source>
        <dbReference type="ARBA" id="ARBA00022962"/>
    </source>
</evidence>
<feature type="domain" description="SIS" evidence="12">
    <location>
        <begin position="455"/>
        <end position="601"/>
    </location>
</feature>
<dbReference type="SUPFAM" id="SSF53697">
    <property type="entry name" value="SIS domain"/>
    <property type="match status" value="1"/>
</dbReference>
<keyword evidence="6 10" id="KW-0032">Aminotransferase</keyword>
<dbReference type="OrthoDB" id="9761808at2"/>
<dbReference type="FunFam" id="3.60.20.10:FF:000006">
    <property type="entry name" value="Glutamine--fructose-6-phosphate aminotransferase [isomerizing]"/>
    <property type="match status" value="1"/>
</dbReference>
<dbReference type="GO" id="GO:0004360">
    <property type="term" value="F:glutamine-fructose-6-phosphate transaminase (isomerizing) activity"/>
    <property type="evidence" value="ECO:0007669"/>
    <property type="project" value="UniProtKB-UniRule"/>
</dbReference>
<dbReference type="PANTHER" id="PTHR10937:SF0">
    <property type="entry name" value="GLUTAMINE--FRUCTOSE-6-PHOSPHATE TRANSAMINASE (ISOMERIZING)"/>
    <property type="match status" value="1"/>
</dbReference>
<dbReference type="GO" id="GO:0006002">
    <property type="term" value="P:fructose 6-phosphate metabolic process"/>
    <property type="evidence" value="ECO:0007669"/>
    <property type="project" value="TreeGrafter"/>
</dbReference>
<dbReference type="CDD" id="cd05009">
    <property type="entry name" value="SIS_GlmS_GlmD_2"/>
    <property type="match status" value="1"/>
</dbReference>
<dbReference type="GO" id="GO:0005975">
    <property type="term" value="P:carbohydrate metabolic process"/>
    <property type="evidence" value="ECO:0007669"/>
    <property type="project" value="UniProtKB-UniRule"/>
</dbReference>
<dbReference type="EMBL" id="GL883077">
    <property type="protein sequence ID" value="EGF91935.1"/>
    <property type="molecule type" value="Genomic_DNA"/>
</dbReference>
<dbReference type="PROSITE" id="PS51278">
    <property type="entry name" value="GATASE_TYPE_2"/>
    <property type="match status" value="1"/>
</dbReference>
<dbReference type="PANTHER" id="PTHR10937">
    <property type="entry name" value="GLUCOSAMINE--FRUCTOSE-6-PHOSPHATE AMINOTRANSFERASE, ISOMERIZING"/>
    <property type="match status" value="1"/>
</dbReference>
<evidence type="ECO:0000259" key="12">
    <source>
        <dbReference type="PROSITE" id="PS51464"/>
    </source>
</evidence>
<keyword evidence="9" id="KW-0315">Glutamine amidotransferase</keyword>
<comment type="catalytic activity">
    <reaction evidence="1 10">
        <text>D-fructose 6-phosphate + L-glutamine = D-glucosamine 6-phosphate + L-glutamate</text>
        <dbReference type="Rhea" id="RHEA:13237"/>
        <dbReference type="ChEBI" id="CHEBI:29985"/>
        <dbReference type="ChEBI" id="CHEBI:58359"/>
        <dbReference type="ChEBI" id="CHEBI:58725"/>
        <dbReference type="ChEBI" id="CHEBI:61527"/>
        <dbReference type="EC" id="2.6.1.16"/>
    </reaction>
</comment>
<dbReference type="Gene3D" id="3.40.50.10490">
    <property type="entry name" value="Glucose-6-phosphate isomerase like protein, domain 1"/>
    <property type="match status" value="2"/>
</dbReference>
<dbReference type="Pfam" id="PF13522">
    <property type="entry name" value="GATase_6"/>
    <property type="match status" value="1"/>
</dbReference>
<dbReference type="InterPro" id="IPR001347">
    <property type="entry name" value="SIS_dom"/>
</dbReference>
<proteinExistence type="inferred from homology"/>
<gene>
    <name evidence="10 13" type="primary">glmS</name>
    <name evidence="13" type="ORF">ABI_03670</name>
</gene>
<protein>
    <recommendedName>
        <fullName evidence="4 10">Glutamine--fructose-6-phosphate aminotransferase [isomerizing]</fullName>
        <ecNumber evidence="3 10">2.6.1.16</ecNumber>
    </recommendedName>
    <alternativeName>
        <fullName evidence="10">D-fructose-6-phosphate amidotransferase</fullName>
    </alternativeName>
    <alternativeName>
        <fullName evidence="10">GFAT</fullName>
    </alternativeName>
    <alternativeName>
        <fullName evidence="10">Glucosamine-6-phosphate synthase</fullName>
    </alternativeName>
    <alternativeName>
        <fullName evidence="10">Hexosephosphate aminotransferase</fullName>
    </alternativeName>
    <alternativeName>
        <fullName evidence="10">L-glutamine--D-fructose-6-phosphate amidotransferase</fullName>
    </alternativeName>
</protein>
<evidence type="ECO:0000256" key="2">
    <source>
        <dbReference type="ARBA" id="ARBA00004496"/>
    </source>
</evidence>
<dbReference type="GO" id="GO:0005829">
    <property type="term" value="C:cytosol"/>
    <property type="evidence" value="ECO:0007669"/>
    <property type="project" value="TreeGrafter"/>
</dbReference>
<evidence type="ECO:0000256" key="4">
    <source>
        <dbReference type="ARBA" id="ARBA00016090"/>
    </source>
</evidence>
<accession>F4QJA4</accession>
<dbReference type="PROSITE" id="PS51464">
    <property type="entry name" value="SIS"/>
    <property type="match status" value="2"/>
</dbReference>
<feature type="active site" description="For Fru-6P isomerization activity" evidence="10">
    <location>
        <position position="606"/>
    </location>
</feature>
<dbReference type="AlphaFoldDB" id="F4QJA4"/>
<evidence type="ECO:0000256" key="5">
    <source>
        <dbReference type="ARBA" id="ARBA00022490"/>
    </source>
</evidence>
<dbReference type="eggNOG" id="COG0449">
    <property type="taxonomic scope" value="Bacteria"/>
</dbReference>
<dbReference type="SUPFAM" id="SSF56235">
    <property type="entry name" value="N-terminal nucleophile aminohydrolases (Ntn hydrolases)"/>
    <property type="match status" value="1"/>
</dbReference>
<evidence type="ECO:0000313" key="13">
    <source>
        <dbReference type="EMBL" id="EGF91935.1"/>
    </source>
</evidence>
<evidence type="ECO:0000256" key="6">
    <source>
        <dbReference type="ARBA" id="ARBA00022576"/>
    </source>
</evidence>
<dbReference type="InterPro" id="IPR029055">
    <property type="entry name" value="Ntn_hydrolases_N"/>
</dbReference>
<dbReference type="GO" id="GO:0006047">
    <property type="term" value="P:UDP-N-acetylglucosamine metabolic process"/>
    <property type="evidence" value="ECO:0007669"/>
    <property type="project" value="TreeGrafter"/>
</dbReference>
<dbReference type="Proteomes" id="UP000006512">
    <property type="component" value="Unassembled WGS sequence"/>
</dbReference>
<dbReference type="GO" id="GO:0046349">
    <property type="term" value="P:amino sugar biosynthetic process"/>
    <property type="evidence" value="ECO:0007669"/>
    <property type="project" value="UniProtKB-ARBA"/>
</dbReference>
<dbReference type="InterPro" id="IPR005855">
    <property type="entry name" value="GFAT"/>
</dbReference>
<feature type="domain" description="SIS" evidence="12">
    <location>
        <begin position="277"/>
        <end position="422"/>
    </location>
</feature>
<evidence type="ECO:0000259" key="11">
    <source>
        <dbReference type="PROSITE" id="PS51278"/>
    </source>
</evidence>
<dbReference type="GO" id="GO:0097367">
    <property type="term" value="F:carbohydrate derivative binding"/>
    <property type="evidence" value="ECO:0007669"/>
    <property type="project" value="InterPro"/>
</dbReference>
<dbReference type="FunFam" id="3.40.50.10490:FF:000002">
    <property type="entry name" value="Glutamine--fructose-6-phosphate aminotransferase [isomerizing]"/>
    <property type="match status" value="1"/>
</dbReference>
<dbReference type="GO" id="GO:0006487">
    <property type="term" value="P:protein N-linked glycosylation"/>
    <property type="evidence" value="ECO:0007669"/>
    <property type="project" value="TreeGrafter"/>
</dbReference>
<evidence type="ECO:0000256" key="3">
    <source>
        <dbReference type="ARBA" id="ARBA00012916"/>
    </source>
</evidence>
<dbReference type="NCBIfam" id="TIGR01135">
    <property type="entry name" value="glmS"/>
    <property type="match status" value="1"/>
</dbReference>
<reference evidence="14" key="1">
    <citation type="submission" date="2011-03" db="EMBL/GenBank/DDBJ databases">
        <title>Draft genome sequence of Brevundimonas diminuta.</title>
        <authorList>
            <person name="Brown P.J.B."/>
            <person name="Buechlein A."/>
            <person name="Hemmerich C."/>
            <person name="Brun Y.V."/>
        </authorList>
    </citation>
    <scope>NUCLEOTIDE SEQUENCE [LARGE SCALE GENOMIC DNA]</scope>
    <source>
        <strain evidence="14">C19</strain>
    </source>
</reference>
<dbReference type="Gene3D" id="3.60.20.10">
    <property type="entry name" value="Glutamine Phosphoribosylpyrophosphate, subunit 1, domain 1"/>
    <property type="match status" value="1"/>
</dbReference>
<dbReference type="InterPro" id="IPR017932">
    <property type="entry name" value="GATase_2_dom"/>
</dbReference>
<keyword evidence="8" id="KW-0677">Repeat</keyword>
<dbReference type="RefSeq" id="WP_006271103.1">
    <property type="nucleotide sequence ID" value="NZ_GL883077.1"/>
</dbReference>
<evidence type="ECO:0000256" key="7">
    <source>
        <dbReference type="ARBA" id="ARBA00022679"/>
    </source>
</evidence>
<feature type="active site" description="Nucleophile; for GATase activity" evidence="10">
    <location>
        <position position="2"/>
    </location>
</feature>
<sequence>MCGIIGIIGNEPVAPRLLESLRRLEYRGYDSAGIAVHTDAGPDRRRAEGKIRNLEAAIAAHPIDGVVGIGHTRWATHGAPEVRNAHPHTAGKVSLVHNGIIENFAELKTELQAKGQVFTSDTDTEVIAHLLDDALKTLPMKEAFKAVLDRLHGAYALAILIAGETETLLGARRGSPLVVGWGHDEMYLGSDALAVGPFTQRVTYLEEGDWVVLTRHGAEIFNARGLLVNRPVTVVSASAALVEKGSFRHFMEKEVHEQPESCQRTLSAYLDPVACAVRDDIKAGIDFSQIVRIQIIACGTAFYAGSIARYAFEKLAGLPVDVEVASEFRYRTPAITPGTLAVAVSQSGETADTLAALRWCKEQGMHTAAVVNVHSSTMAREADLMWPTHAGPEIGVASTKAFTAQLSALLSLVVCAARQRSRITAHEEAHLVQVLLGAPGLIAEAMAMDAEITRVTYDLSKARDVIYLGRGDMYPLALEGALKLKEISYIHAEGYAAGELKHGPIALIDENTPVVVIAPDDALFEKTASNVQEVAARGGRVIMITNVPEKVPALSGDAGKSLKVITAPSCDAFIAPLVYSVPIQLLAYHTAVHKGTDVDQPRNLAKSVTVE</sequence>
<comment type="subcellular location">
    <subcellularLocation>
        <location evidence="2 10">Cytoplasm</location>
    </subcellularLocation>
</comment>
<evidence type="ECO:0000256" key="10">
    <source>
        <dbReference type="HAMAP-Rule" id="MF_00164"/>
    </source>
</evidence>
<dbReference type="Pfam" id="PF01380">
    <property type="entry name" value="SIS"/>
    <property type="match status" value="2"/>
</dbReference>
<dbReference type="CDD" id="cd05008">
    <property type="entry name" value="SIS_GlmS_GlmD_1"/>
    <property type="match status" value="1"/>
</dbReference>
<keyword evidence="5 10" id="KW-0963">Cytoplasm</keyword>
<dbReference type="InterPro" id="IPR035466">
    <property type="entry name" value="GlmS/AgaS_SIS"/>
</dbReference>
<dbReference type="InterPro" id="IPR035490">
    <property type="entry name" value="GlmS/FrlB_SIS"/>
</dbReference>
<dbReference type="HOGENOM" id="CLU_012520_5_2_5"/>
<feature type="initiator methionine" description="Removed" evidence="10">
    <location>
        <position position="1"/>
    </location>
</feature>
<evidence type="ECO:0000313" key="14">
    <source>
        <dbReference type="Proteomes" id="UP000006512"/>
    </source>
</evidence>
<dbReference type="HAMAP" id="MF_00164">
    <property type="entry name" value="GlmS"/>
    <property type="match status" value="1"/>
</dbReference>
<dbReference type="EC" id="2.6.1.16" evidence="3 10"/>
<comment type="subunit">
    <text evidence="10">Homodimer.</text>
</comment>
<dbReference type="FunFam" id="3.40.50.10490:FF:000001">
    <property type="entry name" value="Glutamine--fructose-6-phosphate aminotransferase [isomerizing]"/>
    <property type="match status" value="1"/>
</dbReference>
<dbReference type="CDD" id="cd00714">
    <property type="entry name" value="GFAT"/>
    <property type="match status" value="1"/>
</dbReference>
<dbReference type="InterPro" id="IPR046348">
    <property type="entry name" value="SIS_dom_sf"/>
</dbReference>
<name>F4QJA4_9CAUL</name>
<dbReference type="NCBIfam" id="NF001484">
    <property type="entry name" value="PRK00331.1"/>
    <property type="match status" value="1"/>
</dbReference>
<dbReference type="STRING" id="715226.ABI_03670"/>
<evidence type="ECO:0000256" key="1">
    <source>
        <dbReference type="ARBA" id="ARBA00001031"/>
    </source>
</evidence>
<evidence type="ECO:0000256" key="8">
    <source>
        <dbReference type="ARBA" id="ARBA00022737"/>
    </source>
</evidence>
<keyword evidence="14" id="KW-1185">Reference proteome</keyword>
<feature type="domain" description="Glutamine amidotransferase type-2" evidence="11">
    <location>
        <begin position="2"/>
        <end position="216"/>
    </location>
</feature>